<feature type="compositionally biased region" description="Low complexity" evidence="1">
    <location>
        <begin position="128"/>
        <end position="138"/>
    </location>
</feature>
<feature type="compositionally biased region" description="Pro residues" evidence="1">
    <location>
        <begin position="196"/>
        <end position="222"/>
    </location>
</feature>
<evidence type="ECO:0000313" key="2">
    <source>
        <dbReference type="EMBL" id="MBL1100771.1"/>
    </source>
</evidence>
<sequence>MSGGQLPAAIGEFADFLRALTRRLDREAGWYGVFARRDPEGLDACLDGHEVPPWDVVQALLQDLSARYGPEAAREAAVRAGALYRAAVIVYDAEVGGRAALQDRLEAMRGEQRRAARRERRLQEAVHTAGGNTAGDTAARDGLAADLAWAHDDWERATARCEELRARLDALPPAAGPDRPPRPEGARADATVGEAPPAPPEPPAERPAPVPPPAAAAPPPAAPARSRPRGARFAGVEPDADTAGAGGAAGPLPPAPAPVADPVAPPVVDAPATPRGARFAGAYGAADGPRRRRRGGRDESATHRAVREAARRGEAHRAAAEAVTRLGRLRAQGRGGEAHVVLCETAAWPAPRLPVLAAELERAGLGADVATLLWEMACLPPPRLAAAAEALMAAGRQADGERLLRQSVSRPVAEIAHTALALVEAGADDEAGLLLRALVRARSPEDAAGAAGEDPAILVPLLLDAADRVSSSSHHDLALALRVAGLA</sequence>
<reference evidence="2 3" key="1">
    <citation type="submission" date="2021-01" db="EMBL/GenBank/DDBJ databases">
        <title>WGS of actinomycetes isolated from Thailand.</title>
        <authorList>
            <person name="Thawai C."/>
        </authorList>
    </citation>
    <scope>NUCLEOTIDE SEQUENCE [LARGE SCALE GENOMIC DNA]</scope>
    <source>
        <strain evidence="2 3">CA1R205</strain>
    </source>
</reference>
<organism evidence="2 3">
    <name type="scientific">Streptomyces coffeae</name>
    <dbReference type="NCBI Taxonomy" id="621382"/>
    <lineage>
        <taxon>Bacteria</taxon>
        <taxon>Bacillati</taxon>
        <taxon>Actinomycetota</taxon>
        <taxon>Actinomycetes</taxon>
        <taxon>Kitasatosporales</taxon>
        <taxon>Streptomycetaceae</taxon>
        <taxon>Streptomyces</taxon>
    </lineage>
</organism>
<evidence type="ECO:0008006" key="4">
    <source>
        <dbReference type="Google" id="ProtNLM"/>
    </source>
</evidence>
<proteinExistence type="predicted"/>
<feature type="compositionally biased region" description="Low complexity" evidence="1">
    <location>
        <begin position="266"/>
        <end position="287"/>
    </location>
</feature>
<comment type="caution">
    <text evidence="2">The sequence shown here is derived from an EMBL/GenBank/DDBJ whole genome shotgun (WGS) entry which is preliminary data.</text>
</comment>
<dbReference type="Proteomes" id="UP000634229">
    <property type="component" value="Unassembled WGS sequence"/>
</dbReference>
<evidence type="ECO:0000313" key="3">
    <source>
        <dbReference type="Proteomes" id="UP000634229"/>
    </source>
</evidence>
<evidence type="ECO:0000256" key="1">
    <source>
        <dbReference type="SAM" id="MobiDB-lite"/>
    </source>
</evidence>
<name>A0ABS1NL42_9ACTN</name>
<dbReference type="EMBL" id="JAERRF010000022">
    <property type="protein sequence ID" value="MBL1100771.1"/>
    <property type="molecule type" value="Genomic_DNA"/>
</dbReference>
<gene>
    <name evidence="2" type="ORF">JK363_29730</name>
</gene>
<keyword evidence="3" id="KW-1185">Reference proteome</keyword>
<feature type="region of interest" description="Disordered" evidence="1">
    <location>
        <begin position="170"/>
        <end position="318"/>
    </location>
</feature>
<accession>A0ABS1NL42</accession>
<feature type="compositionally biased region" description="Basic and acidic residues" evidence="1">
    <location>
        <begin position="296"/>
        <end position="318"/>
    </location>
</feature>
<feature type="compositionally biased region" description="Pro residues" evidence="1">
    <location>
        <begin position="251"/>
        <end position="265"/>
    </location>
</feature>
<dbReference type="RefSeq" id="WP_201879601.1">
    <property type="nucleotide sequence ID" value="NZ_JAERRF010000022.1"/>
</dbReference>
<protein>
    <recommendedName>
        <fullName evidence="4">UL36 very large tegument protein</fullName>
    </recommendedName>
</protein>
<feature type="region of interest" description="Disordered" evidence="1">
    <location>
        <begin position="113"/>
        <end position="138"/>
    </location>
</feature>